<organism evidence="3 4">
    <name type="scientific">Marmota monax</name>
    <name type="common">Woodchuck</name>
    <dbReference type="NCBI Taxonomy" id="9995"/>
    <lineage>
        <taxon>Eukaryota</taxon>
        <taxon>Metazoa</taxon>
        <taxon>Chordata</taxon>
        <taxon>Craniata</taxon>
        <taxon>Vertebrata</taxon>
        <taxon>Euteleostomi</taxon>
        <taxon>Mammalia</taxon>
        <taxon>Eutheria</taxon>
        <taxon>Euarchontoglires</taxon>
        <taxon>Glires</taxon>
        <taxon>Rodentia</taxon>
        <taxon>Sciuromorpha</taxon>
        <taxon>Sciuridae</taxon>
        <taxon>Xerinae</taxon>
        <taxon>Marmotini</taxon>
        <taxon>Marmota</taxon>
    </lineage>
</organism>
<dbReference type="Proteomes" id="UP000662637">
    <property type="component" value="Unassembled WGS sequence"/>
</dbReference>
<name>A0A5E4B281_MARMO</name>
<feature type="region of interest" description="Disordered" evidence="1">
    <location>
        <begin position="43"/>
        <end position="63"/>
    </location>
</feature>
<gene>
    <name evidence="2" type="ORF">GHT09_011135</name>
    <name evidence="3" type="ORF">MONAX_5E007858</name>
</gene>
<feature type="compositionally biased region" description="Polar residues" evidence="1">
    <location>
        <begin position="1"/>
        <end position="22"/>
    </location>
</feature>
<proteinExistence type="predicted"/>
<dbReference type="AlphaFoldDB" id="A0A5E4B281"/>
<evidence type="ECO:0000256" key="1">
    <source>
        <dbReference type="SAM" id="MobiDB-lite"/>
    </source>
</evidence>
<evidence type="ECO:0000313" key="2">
    <source>
        <dbReference type="EMBL" id="KAF7477798.1"/>
    </source>
</evidence>
<protein>
    <submittedName>
        <fullName evidence="3">Uncharacterized protein</fullName>
    </submittedName>
</protein>
<sequence>MCCSQAQPPNSPLSVQDPSPTTARPILPPSLGSALLNILGWPLTPRSSSGSLGNRREGGGRMGGRGVQGILGECLSWTAPLSPPHPCSRSLESQPAMEPSGSCANCHQYQLCELGSECTCECRGCVDLS</sequence>
<dbReference type="EMBL" id="WJEC01001825">
    <property type="protein sequence ID" value="KAF7477798.1"/>
    <property type="molecule type" value="Genomic_DNA"/>
</dbReference>
<reference evidence="2" key="2">
    <citation type="submission" date="2020-08" db="EMBL/GenBank/DDBJ databases">
        <authorList>
            <person name="Shumante A."/>
            <person name="Zimin A.V."/>
            <person name="Puiu D."/>
            <person name="Salzberg S.L."/>
        </authorList>
    </citation>
    <scope>NUCLEOTIDE SEQUENCE</scope>
    <source>
        <strain evidence="2">WC2-LM</strain>
        <tissue evidence="2">Liver</tissue>
    </source>
</reference>
<keyword evidence="4" id="KW-1185">Reference proteome</keyword>
<evidence type="ECO:0000313" key="3">
    <source>
        <dbReference type="EMBL" id="VTJ63186.1"/>
    </source>
</evidence>
<accession>A0A5E4B281</accession>
<reference evidence="3 4" key="1">
    <citation type="submission" date="2019-04" db="EMBL/GenBank/DDBJ databases">
        <authorList>
            <person name="Alioto T."/>
            <person name="Alioto T."/>
        </authorList>
    </citation>
    <scope>NUCLEOTIDE SEQUENCE [LARGE SCALE GENOMIC DNA]</scope>
</reference>
<dbReference type="Proteomes" id="UP000335636">
    <property type="component" value="Unassembled WGS sequence"/>
</dbReference>
<evidence type="ECO:0000313" key="4">
    <source>
        <dbReference type="Proteomes" id="UP000335636"/>
    </source>
</evidence>
<dbReference type="EMBL" id="CABDUW010000220">
    <property type="protein sequence ID" value="VTJ63186.1"/>
    <property type="molecule type" value="Genomic_DNA"/>
</dbReference>
<feature type="region of interest" description="Disordered" evidence="1">
    <location>
        <begin position="1"/>
        <end position="27"/>
    </location>
</feature>